<accession>B7MPX2</accession>
<organism evidence="1 2">
    <name type="scientific">Escherichia coli O81 (strain ED1a)</name>
    <dbReference type="NCBI Taxonomy" id="585397"/>
    <lineage>
        <taxon>Bacteria</taxon>
        <taxon>Pseudomonadati</taxon>
        <taxon>Pseudomonadota</taxon>
        <taxon>Gammaproteobacteria</taxon>
        <taxon>Enterobacterales</taxon>
        <taxon>Enterobacteriaceae</taxon>
        <taxon>Escherichia</taxon>
    </lineage>
</organism>
<proteinExistence type="predicted"/>
<dbReference type="HOGENOM" id="CLU_117553_0_0_6"/>
<evidence type="ECO:0008006" key="3">
    <source>
        <dbReference type="Google" id="ProtNLM"/>
    </source>
</evidence>
<dbReference type="KEGG" id="ecq:ECED1_1117"/>
<evidence type="ECO:0000313" key="1">
    <source>
        <dbReference type="EMBL" id="CAR07318.1"/>
    </source>
</evidence>
<sequence length="208" mass="24097">MGAVMRLTPVFGMVNFINDAHFRRIWRHPKKIINSRQKAWVHYMLQVWGNVNAGDDSPCGAINVIGRLMIRSQWSDDKAKQIESVVMRLYEEDGLRGDELHQKARELVIPQSSAGNIIALAKESDDAAFVERVMVETFHRESPVRDVAIRRYCNRDSTQDIARMISQITGVDIQYCRRRVVWCERVLDSEMFYAMKRELEKELLVIAG</sequence>
<dbReference type="EMBL" id="CU928162">
    <property type="protein sequence ID" value="CAR07318.1"/>
    <property type="molecule type" value="Genomic_DNA"/>
</dbReference>
<protein>
    <recommendedName>
        <fullName evidence="3">Bacteriophage protein</fullName>
    </recommendedName>
</protein>
<dbReference type="AlphaFoldDB" id="B7MPX2"/>
<name>B7MPX2_ECO81</name>
<reference evidence="2" key="1">
    <citation type="journal article" date="2009" name="PLoS Genet.">
        <title>Organised genome dynamics in the Escherichia coli species results in highly diverse adaptive paths.</title>
        <authorList>
            <person name="Touchon M."/>
            <person name="Hoede C."/>
            <person name="Tenaillon O."/>
            <person name="Barbe V."/>
            <person name="Baeriswyl S."/>
            <person name="Bidet P."/>
            <person name="Bingen E."/>
            <person name="Bonacorsi S."/>
            <person name="Bouchier C."/>
            <person name="Bouvet O."/>
            <person name="Calteau A."/>
            <person name="Chiapello H."/>
            <person name="Clermont O."/>
            <person name="Cruveiller S."/>
            <person name="Danchin A."/>
            <person name="Diard M."/>
            <person name="Dossat C."/>
            <person name="Karoui M.E."/>
            <person name="Frapy E."/>
            <person name="Garry L."/>
            <person name="Ghigo J.M."/>
            <person name="Gilles A.M."/>
            <person name="Johnson J."/>
            <person name="Le Bouguenec C."/>
            <person name="Lescat M."/>
            <person name="Mangenot S."/>
            <person name="Martinez-Jehanne V."/>
            <person name="Matic I."/>
            <person name="Nassif X."/>
            <person name="Oztas S."/>
            <person name="Petit M.A."/>
            <person name="Pichon C."/>
            <person name="Rouy Z."/>
            <person name="Ruf C.S."/>
            <person name="Schneider D."/>
            <person name="Tourret J."/>
            <person name="Vacherie B."/>
            <person name="Vallenet D."/>
            <person name="Medigue C."/>
            <person name="Rocha E.P.C."/>
            <person name="Denamur E."/>
        </authorList>
    </citation>
    <scope>NUCLEOTIDE SEQUENCE [LARGE SCALE GENOMIC DNA]</scope>
    <source>
        <strain evidence="2">ED1a</strain>
    </source>
</reference>
<evidence type="ECO:0000313" key="2">
    <source>
        <dbReference type="Proteomes" id="UP000000748"/>
    </source>
</evidence>
<dbReference type="Proteomes" id="UP000000748">
    <property type="component" value="Chromosome"/>
</dbReference>
<gene>
    <name evidence="1" type="ordered locus">ECED1_1117</name>
</gene>